<organism evidence="2 3">
    <name type="scientific">Spirodela intermedia</name>
    <name type="common">Intermediate duckweed</name>
    <dbReference type="NCBI Taxonomy" id="51605"/>
    <lineage>
        <taxon>Eukaryota</taxon>
        <taxon>Viridiplantae</taxon>
        <taxon>Streptophyta</taxon>
        <taxon>Embryophyta</taxon>
        <taxon>Tracheophyta</taxon>
        <taxon>Spermatophyta</taxon>
        <taxon>Magnoliopsida</taxon>
        <taxon>Liliopsida</taxon>
        <taxon>Araceae</taxon>
        <taxon>Lemnoideae</taxon>
        <taxon>Spirodela</taxon>
    </lineage>
</organism>
<dbReference type="Proteomes" id="UP000663760">
    <property type="component" value="Chromosome 8"/>
</dbReference>
<dbReference type="OrthoDB" id="439808at2759"/>
<feature type="compositionally biased region" description="Low complexity" evidence="1">
    <location>
        <begin position="100"/>
        <end position="109"/>
    </location>
</feature>
<keyword evidence="3" id="KW-1185">Reference proteome</keyword>
<feature type="region of interest" description="Disordered" evidence="1">
    <location>
        <begin position="80"/>
        <end position="109"/>
    </location>
</feature>
<evidence type="ECO:0000313" key="2">
    <source>
        <dbReference type="EMBL" id="CAA7400974.1"/>
    </source>
</evidence>
<evidence type="ECO:0000256" key="1">
    <source>
        <dbReference type="SAM" id="MobiDB-lite"/>
    </source>
</evidence>
<feature type="region of interest" description="Disordered" evidence="1">
    <location>
        <begin position="1"/>
        <end position="28"/>
    </location>
</feature>
<feature type="compositionally biased region" description="Pro residues" evidence="1">
    <location>
        <begin position="1"/>
        <end position="12"/>
    </location>
</feature>
<gene>
    <name evidence="2" type="ORF">SI8410_08011652</name>
</gene>
<accession>A0A7I8KVG0</accession>
<dbReference type="AlphaFoldDB" id="A0A7I8KVG0"/>
<reference evidence="2" key="1">
    <citation type="submission" date="2020-02" db="EMBL/GenBank/DDBJ databases">
        <authorList>
            <person name="Scholz U."/>
            <person name="Mascher M."/>
            <person name="Fiebig A."/>
        </authorList>
    </citation>
    <scope>NUCLEOTIDE SEQUENCE</scope>
</reference>
<protein>
    <submittedName>
        <fullName evidence="2">Uncharacterized protein</fullName>
    </submittedName>
</protein>
<sequence length="160" mass="17412">MWPTPATPPHHAVPPSDSALTQPRQSKPYVTYGGDYPYQQAMYNPQIGPQYYAQMYGPSSWAGVVGPPYQYAPTAGYSMQTSPRAGFSSPGRPAHQMQGPPYVQYQAAPPPAEASSVTAAAATRPLAFQLQSPPRTRQQPSNMAGKLGVFIQNLLIFWKN</sequence>
<proteinExistence type="predicted"/>
<name>A0A7I8KVG0_SPIIN</name>
<dbReference type="EMBL" id="LR746271">
    <property type="protein sequence ID" value="CAA7400974.1"/>
    <property type="molecule type" value="Genomic_DNA"/>
</dbReference>
<evidence type="ECO:0000313" key="3">
    <source>
        <dbReference type="Proteomes" id="UP000663760"/>
    </source>
</evidence>